<dbReference type="PANTHER" id="PTHR41532:SF1">
    <property type="entry name" value="FIXS PROTEIN"/>
    <property type="match status" value="1"/>
</dbReference>
<keyword evidence="2" id="KW-0472">Membrane</keyword>
<proteinExistence type="predicted"/>
<dbReference type="EMBL" id="AMZN01000049">
    <property type="protein sequence ID" value="ELR70774.1"/>
    <property type="molecule type" value="Genomic_DNA"/>
</dbReference>
<dbReference type="STRING" id="1237149.C900_03382"/>
<feature type="region of interest" description="Disordered" evidence="1">
    <location>
        <begin position="44"/>
        <end position="67"/>
    </location>
</feature>
<evidence type="ECO:0000256" key="1">
    <source>
        <dbReference type="SAM" id="MobiDB-lite"/>
    </source>
</evidence>
<dbReference type="RefSeq" id="WP_009580748.1">
    <property type="nucleotide sequence ID" value="NZ_AMZN01000049.1"/>
</dbReference>
<accession>L8JTF4</accession>
<gene>
    <name evidence="3" type="ORF">C900_03382</name>
</gene>
<evidence type="ECO:0000313" key="3">
    <source>
        <dbReference type="EMBL" id="ELR70774.1"/>
    </source>
</evidence>
<dbReference type="Pfam" id="PF03597">
    <property type="entry name" value="FixS"/>
    <property type="match status" value="1"/>
</dbReference>
<dbReference type="InterPro" id="IPR004714">
    <property type="entry name" value="Cyt_oxidase_maturation_cbb3"/>
</dbReference>
<dbReference type="PANTHER" id="PTHR41532">
    <property type="entry name" value="FIXS PROTEIN"/>
    <property type="match status" value="1"/>
</dbReference>
<organism evidence="3 4">
    <name type="scientific">Fulvivirga imtechensis AK7</name>
    <dbReference type="NCBI Taxonomy" id="1237149"/>
    <lineage>
        <taxon>Bacteria</taxon>
        <taxon>Pseudomonadati</taxon>
        <taxon>Bacteroidota</taxon>
        <taxon>Cytophagia</taxon>
        <taxon>Cytophagales</taxon>
        <taxon>Fulvivirgaceae</taxon>
        <taxon>Fulvivirga</taxon>
    </lineage>
</organism>
<dbReference type="AlphaFoldDB" id="L8JTF4"/>
<comment type="caution">
    <text evidence="3">The sequence shown here is derived from an EMBL/GenBank/DDBJ whole genome shotgun (WGS) entry which is preliminary data.</text>
</comment>
<keyword evidence="2" id="KW-0812">Transmembrane</keyword>
<keyword evidence="2" id="KW-1133">Transmembrane helix</keyword>
<evidence type="ECO:0000313" key="4">
    <source>
        <dbReference type="Proteomes" id="UP000011135"/>
    </source>
</evidence>
<dbReference type="NCBIfam" id="TIGR00847">
    <property type="entry name" value="ccoS"/>
    <property type="match status" value="1"/>
</dbReference>
<dbReference type="eggNOG" id="COG3197">
    <property type="taxonomic scope" value="Bacteria"/>
</dbReference>
<reference evidence="3 4" key="1">
    <citation type="submission" date="2012-12" db="EMBL/GenBank/DDBJ databases">
        <title>Genome assembly of Fulvivirga imtechensis AK7.</title>
        <authorList>
            <person name="Nupur N."/>
            <person name="Khatri I."/>
            <person name="Kumar R."/>
            <person name="Subramanian S."/>
            <person name="Pinnaka A."/>
        </authorList>
    </citation>
    <scope>NUCLEOTIDE SEQUENCE [LARGE SCALE GENOMIC DNA]</scope>
    <source>
        <strain evidence="3 4">AK7</strain>
    </source>
</reference>
<dbReference type="Proteomes" id="UP000011135">
    <property type="component" value="Unassembled WGS sequence"/>
</dbReference>
<sequence>MSVIFVLIIVSMVVAGGFLALFIWANKSGQFDDTVTPSMRMLFDDKKKRGTENTSQQAEATHHNRDD</sequence>
<evidence type="ECO:0008006" key="5">
    <source>
        <dbReference type="Google" id="ProtNLM"/>
    </source>
</evidence>
<protein>
    <recommendedName>
        <fullName evidence="5">Type cbb3 cytochrome oxidase biogenesis protein CcoS, involved in heme b insertion</fullName>
    </recommendedName>
</protein>
<feature type="transmembrane region" description="Helical" evidence="2">
    <location>
        <begin position="6"/>
        <end position="25"/>
    </location>
</feature>
<name>L8JTF4_9BACT</name>
<dbReference type="OrthoDB" id="9802763at2"/>
<keyword evidence="4" id="KW-1185">Reference proteome</keyword>
<evidence type="ECO:0000256" key="2">
    <source>
        <dbReference type="SAM" id="Phobius"/>
    </source>
</evidence>